<evidence type="ECO:0000313" key="3">
    <source>
        <dbReference type="Proteomes" id="UP000239561"/>
    </source>
</evidence>
<accession>A0A2S7DS13</accession>
<reference evidence="1 3" key="1">
    <citation type="submission" date="2016-08" db="EMBL/GenBank/DDBJ databases">
        <authorList>
            <person name="Seilhamer J.J."/>
        </authorList>
    </citation>
    <scope>NUCLEOTIDE SEQUENCE [LARGE SCALE GENOMIC DNA]</scope>
    <source>
        <strain evidence="1 3">CFBP2542</strain>
    </source>
</reference>
<proteinExistence type="predicted"/>
<dbReference type="Proteomes" id="UP001214201">
    <property type="component" value="Chromosome"/>
</dbReference>
<keyword evidence="4" id="KW-1185">Reference proteome</keyword>
<dbReference type="RefSeq" id="WP_104603290.1">
    <property type="nucleotide sequence ID" value="NZ_CP033326.1"/>
</dbReference>
<evidence type="ECO:0000313" key="2">
    <source>
        <dbReference type="EMBL" id="WDM71638.1"/>
    </source>
</evidence>
<organism evidence="1 3">
    <name type="scientific">Xanthomonas cucurbitae</name>
    <dbReference type="NCBI Taxonomy" id="56453"/>
    <lineage>
        <taxon>Bacteria</taxon>
        <taxon>Pseudomonadati</taxon>
        <taxon>Pseudomonadota</taxon>
        <taxon>Gammaproteobacteria</taxon>
        <taxon>Lysobacterales</taxon>
        <taxon>Lysobacteraceae</taxon>
        <taxon>Xanthomonas</taxon>
    </lineage>
</organism>
<evidence type="ECO:0000313" key="1">
    <source>
        <dbReference type="EMBL" id="PPU76594.1"/>
    </source>
</evidence>
<dbReference type="Proteomes" id="UP000239561">
    <property type="component" value="Unassembled WGS sequence"/>
</dbReference>
<gene>
    <name evidence="2" type="ORF">K6978_20400</name>
    <name evidence="1" type="ORF">XcuCFBP2542_09155</name>
</gene>
<evidence type="ECO:0000313" key="4">
    <source>
        <dbReference type="Proteomes" id="UP001214201"/>
    </source>
</evidence>
<dbReference type="AlphaFoldDB" id="A0A2S7DS13"/>
<dbReference type="EMBL" id="CP082214">
    <property type="protein sequence ID" value="WDM71638.1"/>
    <property type="molecule type" value="Genomic_DNA"/>
</dbReference>
<name>A0A2S7DS13_9XANT</name>
<sequence>MPLEPDVPIRTRWQAPVEEVLGVDRSAHQAIPGLAASSLTLVCSCVVQLRALTTRPGVR</sequence>
<dbReference type="EMBL" id="MDED01000014">
    <property type="protein sequence ID" value="PPU76594.1"/>
    <property type="molecule type" value="Genomic_DNA"/>
</dbReference>
<reference evidence="2 4" key="2">
    <citation type="submission" date="2021-08" db="EMBL/GenBank/DDBJ databases">
        <title>Genome sequences of Xanthomonas cucurbitae isolates from 5 Midwestern US states.</title>
        <authorList>
            <person name="Hind S.R."/>
        </authorList>
    </citation>
    <scope>NUCLEOTIDE SEQUENCE [LARGE SCALE GENOMIC DNA]</scope>
    <source>
        <strain evidence="2 4">OH_261</strain>
    </source>
</reference>
<protein>
    <submittedName>
        <fullName evidence="1">Uncharacterized protein</fullName>
    </submittedName>
</protein>